<dbReference type="InterPro" id="IPR011006">
    <property type="entry name" value="CheY-like_superfamily"/>
</dbReference>
<feature type="domain" description="Sigma-54 factor interaction" evidence="6">
    <location>
        <begin position="145"/>
        <end position="374"/>
    </location>
</feature>
<keyword evidence="1" id="KW-0547">Nucleotide-binding</keyword>
<feature type="modified residue" description="4-aspartylphosphate" evidence="5">
    <location>
        <position position="56"/>
    </location>
</feature>
<evidence type="ECO:0000313" key="9">
    <source>
        <dbReference type="Proteomes" id="UP000014216"/>
    </source>
</evidence>
<dbReference type="PROSITE" id="PS00688">
    <property type="entry name" value="SIGMA54_INTERACT_3"/>
    <property type="match status" value="1"/>
</dbReference>
<dbReference type="SMART" id="SM00448">
    <property type="entry name" value="REC"/>
    <property type="match status" value="1"/>
</dbReference>
<dbReference type="PROSITE" id="PS50045">
    <property type="entry name" value="SIGMA54_INTERACT_4"/>
    <property type="match status" value="1"/>
</dbReference>
<dbReference type="Pfam" id="PF02954">
    <property type="entry name" value="HTH_8"/>
    <property type="match status" value="1"/>
</dbReference>
<evidence type="ECO:0000259" key="6">
    <source>
        <dbReference type="PROSITE" id="PS50045"/>
    </source>
</evidence>
<evidence type="ECO:0000259" key="7">
    <source>
        <dbReference type="PROSITE" id="PS50110"/>
    </source>
</evidence>
<sequence length="452" mass="51564">MANRIIKILLVDDEERLLDSMARRLALLGFETIKASSGTRAIEVASKTRIDLAIVDLKMPDMDGLTTITRLKQITPDLKTVLLTGYGSEETRQKTKISGSEYFEKDSMSDLWDLIKGFSAKSTKQLPSKELIDPAGRRSGDLPKIIGETPGMQRLRKDIERLSEMDCTIMIRGEQGTGKELAARVIHRSSHRKDQRFLAFNCGCFSDDFNFTELLGSLEGSGWYPGSVGEKSKNLRYIGTIFLDHFETMPEQTQQDMLTLLEDTLSTQSQDSAESLRDIRFIIATHQDLKQRVENNKFNKNLYQRLNAISINIPPLRERRDDIFPLCRYFLAQLNKEFKKNVESFSEEVLSIFMAYPFPGNVRELRHIIERAVILTDTASIEMVHLPDRFKKKNQTVPAKIEGPFETLSELEKKHILKAVELTRGNRSKAAEILGISRAALWRKLKIFTAEN</sequence>
<gene>
    <name evidence="8" type="primary">atoC</name>
    <name evidence="8" type="ORF">Dpo_5c00450</name>
</gene>
<keyword evidence="4" id="KW-0804">Transcription</keyword>
<evidence type="ECO:0000256" key="3">
    <source>
        <dbReference type="ARBA" id="ARBA00023015"/>
    </source>
</evidence>
<dbReference type="InterPro" id="IPR002197">
    <property type="entry name" value="HTH_Fis"/>
</dbReference>
<dbReference type="SUPFAM" id="SSF46689">
    <property type="entry name" value="Homeodomain-like"/>
    <property type="match status" value="1"/>
</dbReference>
<keyword evidence="5" id="KW-0597">Phosphoprotein</keyword>
<dbReference type="InterPro" id="IPR025944">
    <property type="entry name" value="Sigma_54_int_dom_CS"/>
</dbReference>
<dbReference type="Gene3D" id="1.10.10.60">
    <property type="entry name" value="Homeodomain-like"/>
    <property type="match status" value="1"/>
</dbReference>
<evidence type="ECO:0000313" key="8">
    <source>
        <dbReference type="EMBL" id="EMS79122.1"/>
    </source>
</evidence>
<dbReference type="InterPro" id="IPR001789">
    <property type="entry name" value="Sig_transdc_resp-reg_receiver"/>
</dbReference>
<organism evidence="8 9">
    <name type="scientific">Desulfotignum phosphitoxidans DSM 13687</name>
    <dbReference type="NCBI Taxonomy" id="1286635"/>
    <lineage>
        <taxon>Bacteria</taxon>
        <taxon>Pseudomonadati</taxon>
        <taxon>Thermodesulfobacteriota</taxon>
        <taxon>Desulfobacteria</taxon>
        <taxon>Desulfobacterales</taxon>
        <taxon>Desulfobacteraceae</taxon>
        <taxon>Desulfotignum</taxon>
    </lineage>
</organism>
<dbReference type="OrthoDB" id="5496274at2"/>
<dbReference type="PANTHER" id="PTHR32071:SF119">
    <property type="entry name" value="SIGMA L-DEPENDENT TRANSCRIPTIONAL REGULATOR YPLP-RELATED"/>
    <property type="match status" value="1"/>
</dbReference>
<dbReference type="Gene3D" id="3.40.50.300">
    <property type="entry name" value="P-loop containing nucleotide triphosphate hydrolases"/>
    <property type="match status" value="1"/>
</dbReference>
<accession>S0G483</accession>
<dbReference type="InterPro" id="IPR027417">
    <property type="entry name" value="P-loop_NTPase"/>
</dbReference>
<evidence type="ECO:0000256" key="2">
    <source>
        <dbReference type="ARBA" id="ARBA00022840"/>
    </source>
</evidence>
<proteinExistence type="predicted"/>
<dbReference type="Pfam" id="PF25601">
    <property type="entry name" value="AAA_lid_14"/>
    <property type="match status" value="1"/>
</dbReference>
<dbReference type="InterPro" id="IPR058031">
    <property type="entry name" value="AAA_lid_NorR"/>
</dbReference>
<comment type="caution">
    <text evidence="8">The sequence shown here is derived from an EMBL/GenBank/DDBJ whole genome shotgun (WGS) entry which is preliminary data.</text>
</comment>
<dbReference type="Pfam" id="PF00158">
    <property type="entry name" value="Sigma54_activat"/>
    <property type="match status" value="1"/>
</dbReference>
<evidence type="ECO:0000256" key="4">
    <source>
        <dbReference type="ARBA" id="ARBA00023163"/>
    </source>
</evidence>
<dbReference type="GO" id="GO:0006355">
    <property type="term" value="P:regulation of DNA-templated transcription"/>
    <property type="evidence" value="ECO:0007669"/>
    <property type="project" value="InterPro"/>
</dbReference>
<dbReference type="SUPFAM" id="SSF52540">
    <property type="entry name" value="P-loop containing nucleoside triphosphate hydrolases"/>
    <property type="match status" value="1"/>
</dbReference>
<evidence type="ECO:0000256" key="5">
    <source>
        <dbReference type="PROSITE-ProRule" id="PRU00169"/>
    </source>
</evidence>
<name>S0G483_9BACT</name>
<keyword evidence="9" id="KW-1185">Reference proteome</keyword>
<dbReference type="Gene3D" id="3.40.50.2300">
    <property type="match status" value="1"/>
</dbReference>
<dbReference type="Pfam" id="PF00072">
    <property type="entry name" value="Response_reg"/>
    <property type="match status" value="1"/>
</dbReference>
<evidence type="ECO:0000256" key="1">
    <source>
        <dbReference type="ARBA" id="ARBA00022741"/>
    </source>
</evidence>
<dbReference type="EMBL" id="APJX01000005">
    <property type="protein sequence ID" value="EMS79122.1"/>
    <property type="molecule type" value="Genomic_DNA"/>
</dbReference>
<dbReference type="CDD" id="cd00009">
    <property type="entry name" value="AAA"/>
    <property type="match status" value="1"/>
</dbReference>
<dbReference type="GO" id="GO:0000160">
    <property type="term" value="P:phosphorelay signal transduction system"/>
    <property type="evidence" value="ECO:0007669"/>
    <property type="project" value="InterPro"/>
</dbReference>
<dbReference type="RefSeq" id="WP_006966223.1">
    <property type="nucleotide sequence ID" value="NZ_APJX01000005.1"/>
</dbReference>
<dbReference type="PRINTS" id="PR01590">
    <property type="entry name" value="HTHFIS"/>
</dbReference>
<dbReference type="AlphaFoldDB" id="S0G483"/>
<feature type="domain" description="Response regulatory" evidence="7">
    <location>
        <begin position="7"/>
        <end position="120"/>
    </location>
</feature>
<dbReference type="SUPFAM" id="SSF52172">
    <property type="entry name" value="CheY-like"/>
    <property type="match status" value="1"/>
</dbReference>
<dbReference type="GO" id="GO:0005524">
    <property type="term" value="F:ATP binding"/>
    <property type="evidence" value="ECO:0007669"/>
    <property type="project" value="UniProtKB-KW"/>
</dbReference>
<dbReference type="GO" id="GO:0043565">
    <property type="term" value="F:sequence-specific DNA binding"/>
    <property type="evidence" value="ECO:0007669"/>
    <property type="project" value="InterPro"/>
</dbReference>
<dbReference type="Proteomes" id="UP000014216">
    <property type="component" value="Unassembled WGS sequence"/>
</dbReference>
<reference evidence="8 9" key="1">
    <citation type="journal article" date="2013" name="Genome Announc.">
        <title>Draft Genome Sequence of Desulfotignum phosphitoxidans DSM 13687 Strain FiPS-3.</title>
        <authorList>
            <person name="Poehlein A."/>
            <person name="Daniel R."/>
            <person name="Simeonova D.D."/>
        </authorList>
    </citation>
    <scope>NUCLEOTIDE SEQUENCE [LARGE SCALE GENOMIC DNA]</scope>
    <source>
        <strain evidence="8 9">DSM 13687</strain>
    </source>
</reference>
<dbReference type="InterPro" id="IPR009057">
    <property type="entry name" value="Homeodomain-like_sf"/>
</dbReference>
<dbReference type="PANTHER" id="PTHR32071">
    <property type="entry name" value="TRANSCRIPTIONAL REGULATORY PROTEIN"/>
    <property type="match status" value="1"/>
</dbReference>
<dbReference type="Gene3D" id="1.10.8.60">
    <property type="match status" value="1"/>
</dbReference>
<keyword evidence="3" id="KW-0805">Transcription regulation</keyword>
<protein>
    <submittedName>
        <fullName evidence="8">Acetoacetate metabolism regulatory protein AtoC</fullName>
    </submittedName>
</protein>
<dbReference type="PROSITE" id="PS50110">
    <property type="entry name" value="RESPONSE_REGULATORY"/>
    <property type="match status" value="1"/>
</dbReference>
<keyword evidence="2" id="KW-0067">ATP-binding</keyword>
<dbReference type="InterPro" id="IPR002078">
    <property type="entry name" value="Sigma_54_int"/>
</dbReference>